<comment type="caution">
    <text evidence="7">The sequence shown here is derived from an EMBL/GenBank/DDBJ whole genome shotgun (WGS) entry which is preliminary data.</text>
</comment>
<protein>
    <submittedName>
        <fullName evidence="7">Membrane protein</fullName>
    </submittedName>
</protein>
<dbReference type="EMBL" id="BSOH01000037">
    <property type="protein sequence ID" value="GLR20161.1"/>
    <property type="molecule type" value="Genomic_DNA"/>
</dbReference>
<dbReference type="AlphaFoldDB" id="A0AA37SSE3"/>
<sequence length="774" mass="87997">MLLLTVACNPTVYLGDNEALLTENKIRFTDRKASEPRNLLREELSLNYKQRPNKEFLFIPREWYYYRFENSSDSSFLANWIRKNVSEYPSVHDSIAASETAEAMQRYLRKDKGYYNANVSSKLKVKDKEAFVTYIVDTDRQFKVKSINYICEDSSIVDIISDLSQESLIPVGTGVTRVNFNKEENRIVSALQDSGYAKFNSNYVTFQGDTSDYKVDVTVTILAPGADQNHQKFYIGNINVYTDYTAGHDTSSKIKVNIKDIDYFSKEESFFVTPKTLTSRIFIEEGGTYTRSKELRTAQSLSNLNTYRFVTLNPTIDERIDSLINYNFQLSPIKNKWVSEHTGSVYYANIQRENQREFLGLSLSTNLSSRNLLQNAENFSIGLDGFVEFNLNAVNSIGASFETGLSQPRLYDITKVLYLARKTRIIPERVFNSLNDNTSSDLGFTYSYTYTSTIYSLASLNANFGYNYRPTLNSSTAFNQIGVNYLLLNPLETFIPILENNPYLKNSFTKRLLTGAVFRDIAWVYNEPAKSKGFSWGLTYFGEISGLELSLLNEGFNLLSGKDKVWDLPLGTQDSIEFSKFVKVDFDHHFSQKLYGTHFLAGKFRAGIALPFGGSQTVPFVRQFAVGGQNSIRGWQIRSLGPGGYNIAEDPSANTNTLPYQTGDFILESSLEYRFPVSGFLRGAVFIDAGNVWTLSEDDERTDSRLTSDFYKQIAVASGVGIRMDFSYFLLRFDFGYKIRNPFPNEKGSYWNYSTFGWGNINDANLSFGVNLPF</sequence>
<dbReference type="Proteomes" id="UP001156666">
    <property type="component" value="Unassembled WGS sequence"/>
</dbReference>
<dbReference type="InterPro" id="IPR000184">
    <property type="entry name" value="Bac_surfAg_D15"/>
</dbReference>
<accession>A0AA37SSE3</accession>
<name>A0AA37SSE3_9BACT</name>
<dbReference type="Pfam" id="PF01103">
    <property type="entry name" value="Omp85"/>
    <property type="match status" value="1"/>
</dbReference>
<evidence type="ECO:0000256" key="2">
    <source>
        <dbReference type="ARBA" id="ARBA00022692"/>
    </source>
</evidence>
<proteinExistence type="predicted"/>
<feature type="domain" description="Bacterial surface antigen (D15)" evidence="6">
    <location>
        <begin position="437"/>
        <end position="742"/>
    </location>
</feature>
<evidence type="ECO:0000256" key="4">
    <source>
        <dbReference type="ARBA" id="ARBA00023136"/>
    </source>
</evidence>
<dbReference type="GO" id="GO:0019867">
    <property type="term" value="C:outer membrane"/>
    <property type="evidence" value="ECO:0007669"/>
    <property type="project" value="InterPro"/>
</dbReference>
<reference evidence="7" key="2">
    <citation type="submission" date="2023-01" db="EMBL/GenBank/DDBJ databases">
        <title>Draft genome sequence of Portibacter lacus strain NBRC 108769.</title>
        <authorList>
            <person name="Sun Q."/>
            <person name="Mori K."/>
        </authorList>
    </citation>
    <scope>NUCLEOTIDE SEQUENCE</scope>
    <source>
        <strain evidence="7">NBRC 108769</strain>
    </source>
</reference>
<keyword evidence="2" id="KW-0812">Transmembrane</keyword>
<keyword evidence="5" id="KW-0998">Cell outer membrane</keyword>
<evidence type="ECO:0000313" key="8">
    <source>
        <dbReference type="Proteomes" id="UP001156666"/>
    </source>
</evidence>
<evidence type="ECO:0000256" key="3">
    <source>
        <dbReference type="ARBA" id="ARBA00022729"/>
    </source>
</evidence>
<dbReference type="PANTHER" id="PTHR12815:SF47">
    <property type="entry name" value="TRANSLOCATION AND ASSEMBLY MODULE SUBUNIT TAMA"/>
    <property type="match status" value="1"/>
</dbReference>
<keyword evidence="3" id="KW-0732">Signal</keyword>
<dbReference type="Gene3D" id="2.40.160.50">
    <property type="entry name" value="membrane protein fhac: a member of the omp85/tpsb transporter family"/>
    <property type="match status" value="1"/>
</dbReference>
<comment type="subcellular location">
    <subcellularLocation>
        <location evidence="1">Membrane</location>
    </subcellularLocation>
</comment>
<reference evidence="7" key="1">
    <citation type="journal article" date="2014" name="Int. J. Syst. Evol. Microbiol.">
        <title>Complete genome sequence of Corynebacterium casei LMG S-19264T (=DSM 44701T), isolated from a smear-ripened cheese.</title>
        <authorList>
            <consortium name="US DOE Joint Genome Institute (JGI-PGF)"/>
            <person name="Walter F."/>
            <person name="Albersmeier A."/>
            <person name="Kalinowski J."/>
            <person name="Ruckert C."/>
        </authorList>
    </citation>
    <scope>NUCLEOTIDE SEQUENCE</scope>
    <source>
        <strain evidence="7">NBRC 108769</strain>
    </source>
</reference>
<dbReference type="InterPro" id="IPR039910">
    <property type="entry name" value="D15-like"/>
</dbReference>
<evidence type="ECO:0000256" key="1">
    <source>
        <dbReference type="ARBA" id="ARBA00004370"/>
    </source>
</evidence>
<evidence type="ECO:0000313" key="7">
    <source>
        <dbReference type="EMBL" id="GLR20161.1"/>
    </source>
</evidence>
<organism evidence="7 8">
    <name type="scientific">Portibacter lacus</name>
    <dbReference type="NCBI Taxonomy" id="1099794"/>
    <lineage>
        <taxon>Bacteria</taxon>
        <taxon>Pseudomonadati</taxon>
        <taxon>Bacteroidota</taxon>
        <taxon>Saprospiria</taxon>
        <taxon>Saprospirales</taxon>
        <taxon>Haliscomenobacteraceae</taxon>
        <taxon>Portibacter</taxon>
    </lineage>
</organism>
<keyword evidence="4" id="KW-0472">Membrane</keyword>
<dbReference type="PANTHER" id="PTHR12815">
    <property type="entry name" value="SORTING AND ASSEMBLY MACHINERY SAMM50 PROTEIN FAMILY MEMBER"/>
    <property type="match status" value="1"/>
</dbReference>
<gene>
    <name evidence="7" type="ORF">GCM10007940_47770</name>
</gene>
<evidence type="ECO:0000256" key="5">
    <source>
        <dbReference type="ARBA" id="ARBA00023237"/>
    </source>
</evidence>
<keyword evidence="8" id="KW-1185">Reference proteome</keyword>
<evidence type="ECO:0000259" key="6">
    <source>
        <dbReference type="Pfam" id="PF01103"/>
    </source>
</evidence>